<evidence type="ECO:0000256" key="2">
    <source>
        <dbReference type="ARBA" id="ARBA00017823"/>
    </source>
</evidence>
<reference evidence="10" key="1">
    <citation type="submission" date="2017-09" db="EMBL/GenBank/DDBJ databases">
        <title>The Reconstruction of 2,631 Draft Metagenome-Assembled Genomes from the Global Oceans.</title>
        <authorList>
            <person name="Tully B.J."/>
            <person name="Graham E.D."/>
            <person name="Heidelberg J.F."/>
        </authorList>
    </citation>
    <scope>NUCLEOTIDE SEQUENCE [LARGE SCALE GENOMIC DNA]</scope>
</reference>
<comment type="caution">
    <text evidence="9">The sequence shown here is derived from an EMBL/GenBank/DDBJ whole genome shotgun (WGS) entry which is preliminary data.</text>
</comment>
<dbReference type="InterPro" id="IPR007412">
    <property type="entry name" value="FlgM"/>
</dbReference>
<feature type="domain" description="Anti-sigma-28 factor FlgM C-terminal" evidence="8">
    <location>
        <begin position="45"/>
        <end position="87"/>
    </location>
</feature>
<evidence type="ECO:0000313" key="10">
    <source>
        <dbReference type="Proteomes" id="UP000226525"/>
    </source>
</evidence>
<dbReference type="GO" id="GO:0045892">
    <property type="term" value="P:negative regulation of DNA-templated transcription"/>
    <property type="evidence" value="ECO:0007669"/>
    <property type="project" value="InterPro"/>
</dbReference>
<dbReference type="InterPro" id="IPR035890">
    <property type="entry name" value="Anti-sigma-28_factor_FlgM_sf"/>
</dbReference>
<proteinExistence type="inferred from homology"/>
<dbReference type="InterPro" id="IPR031316">
    <property type="entry name" value="FlgM_C"/>
</dbReference>
<keyword evidence="9" id="KW-0282">Flagellum</keyword>
<dbReference type="Proteomes" id="UP000226525">
    <property type="component" value="Unassembled WGS sequence"/>
</dbReference>
<keyword evidence="6" id="KW-0804">Transcription</keyword>
<evidence type="ECO:0000256" key="5">
    <source>
        <dbReference type="ARBA" id="ARBA00023015"/>
    </source>
</evidence>
<dbReference type="Pfam" id="PF04316">
    <property type="entry name" value="FlgM"/>
    <property type="match status" value="1"/>
</dbReference>
<keyword evidence="5" id="KW-0805">Transcription regulation</keyword>
<feature type="compositionally biased region" description="Polar residues" evidence="7">
    <location>
        <begin position="1"/>
        <end position="11"/>
    </location>
</feature>
<dbReference type="AlphaFoldDB" id="A0A2D6YHZ0"/>
<protein>
    <recommendedName>
        <fullName evidence="2">Negative regulator of flagellin synthesis</fullName>
    </recommendedName>
</protein>
<keyword evidence="9" id="KW-0966">Cell projection</keyword>
<dbReference type="GO" id="GO:0044781">
    <property type="term" value="P:bacterial-type flagellum organization"/>
    <property type="evidence" value="ECO:0007669"/>
    <property type="project" value="UniProtKB-KW"/>
</dbReference>
<feature type="compositionally biased region" description="Basic and acidic residues" evidence="7">
    <location>
        <begin position="16"/>
        <end position="28"/>
    </location>
</feature>
<comment type="similarity">
    <text evidence="1">Belongs to the FlgM family.</text>
</comment>
<keyword evidence="4" id="KW-1005">Bacterial flagellum biogenesis</keyword>
<evidence type="ECO:0000259" key="8">
    <source>
        <dbReference type="Pfam" id="PF04316"/>
    </source>
</evidence>
<feature type="region of interest" description="Disordered" evidence="7">
    <location>
        <begin position="1"/>
        <end position="28"/>
    </location>
</feature>
<sequence>MKVTNQPQTLLQDARGGLRTEGQEVARRDQQLRKDNFVTTSSFTIDKLKQRIAAEPEIRMDKVASLRDQLRNGEYKVDTARLADKMLTESLNEELS</sequence>
<name>A0A2D6YHZ0_9DELT</name>
<dbReference type="NCBIfam" id="TIGR03824">
    <property type="entry name" value="FlgM_jcvi"/>
    <property type="match status" value="1"/>
</dbReference>
<keyword evidence="9" id="KW-0969">Cilium</keyword>
<evidence type="ECO:0000256" key="1">
    <source>
        <dbReference type="ARBA" id="ARBA00005322"/>
    </source>
</evidence>
<evidence type="ECO:0000256" key="4">
    <source>
        <dbReference type="ARBA" id="ARBA00022795"/>
    </source>
</evidence>
<evidence type="ECO:0000256" key="3">
    <source>
        <dbReference type="ARBA" id="ARBA00022491"/>
    </source>
</evidence>
<keyword evidence="3" id="KW-0678">Repressor</keyword>
<dbReference type="EMBL" id="NZEX01000052">
    <property type="protein sequence ID" value="MAH62799.1"/>
    <property type="molecule type" value="Genomic_DNA"/>
</dbReference>
<gene>
    <name evidence="9" type="primary">flgM</name>
    <name evidence="9" type="ORF">CMN54_04980</name>
</gene>
<evidence type="ECO:0000313" key="9">
    <source>
        <dbReference type="EMBL" id="MAH62799.1"/>
    </source>
</evidence>
<accession>A0A2D6YHZ0</accession>
<dbReference type="SUPFAM" id="SSF101498">
    <property type="entry name" value="Anti-sigma factor FlgM"/>
    <property type="match status" value="1"/>
</dbReference>
<evidence type="ECO:0000256" key="6">
    <source>
        <dbReference type="ARBA" id="ARBA00023163"/>
    </source>
</evidence>
<organism evidence="9 10">
    <name type="scientific">SAR324 cluster bacterium</name>
    <dbReference type="NCBI Taxonomy" id="2024889"/>
    <lineage>
        <taxon>Bacteria</taxon>
        <taxon>Deltaproteobacteria</taxon>
        <taxon>SAR324 cluster</taxon>
    </lineage>
</organism>
<evidence type="ECO:0000256" key="7">
    <source>
        <dbReference type="SAM" id="MobiDB-lite"/>
    </source>
</evidence>